<dbReference type="AlphaFoldDB" id="A0A176VB43"/>
<organism evidence="2 3">
    <name type="scientific">Marchantia polymorpha subsp. ruderalis</name>
    <dbReference type="NCBI Taxonomy" id="1480154"/>
    <lineage>
        <taxon>Eukaryota</taxon>
        <taxon>Viridiplantae</taxon>
        <taxon>Streptophyta</taxon>
        <taxon>Embryophyta</taxon>
        <taxon>Marchantiophyta</taxon>
        <taxon>Marchantiopsida</taxon>
        <taxon>Marchantiidae</taxon>
        <taxon>Marchantiales</taxon>
        <taxon>Marchantiaceae</taxon>
        <taxon>Marchantia</taxon>
    </lineage>
</organism>
<comment type="caution">
    <text evidence="2">The sequence shown here is derived from an EMBL/GenBank/DDBJ whole genome shotgun (WGS) entry which is preliminary data.</text>
</comment>
<proteinExistence type="predicted"/>
<evidence type="ECO:0000256" key="1">
    <source>
        <dbReference type="SAM" id="MobiDB-lite"/>
    </source>
</evidence>
<dbReference type="Proteomes" id="UP000077202">
    <property type="component" value="Unassembled WGS sequence"/>
</dbReference>
<feature type="compositionally biased region" description="Polar residues" evidence="1">
    <location>
        <begin position="72"/>
        <end position="84"/>
    </location>
</feature>
<feature type="compositionally biased region" description="Basic and acidic residues" evidence="1">
    <location>
        <begin position="146"/>
        <end position="155"/>
    </location>
</feature>
<dbReference type="EMBL" id="LVLJ01004131">
    <property type="protein sequence ID" value="OAE18109.1"/>
    <property type="molecule type" value="Genomic_DNA"/>
</dbReference>
<feature type="region of interest" description="Disordered" evidence="1">
    <location>
        <begin position="39"/>
        <end position="84"/>
    </location>
</feature>
<gene>
    <name evidence="2" type="ORF">AXG93_3352s1050</name>
</gene>
<keyword evidence="3" id="KW-1185">Reference proteome</keyword>
<feature type="region of interest" description="Disordered" evidence="1">
    <location>
        <begin position="146"/>
        <end position="180"/>
    </location>
</feature>
<name>A0A176VB43_MARPO</name>
<evidence type="ECO:0000313" key="2">
    <source>
        <dbReference type="EMBL" id="OAE18109.1"/>
    </source>
</evidence>
<evidence type="ECO:0000313" key="3">
    <source>
        <dbReference type="Proteomes" id="UP000077202"/>
    </source>
</evidence>
<sequence length="378" mass="41117">MFENPHQGRSPDLNKPLPPKVVLNLKHVSGTEGLECAQRLSSHSNNPSFTSRPTGNSFLTPTQFFRRRGRDATTSSSKRSRTGVQKTSGFGLLYSTSGNRREAGRDLDEDVVVVVHCVVRSHAHLGIGDVSAEATSRGRVRLCPRADRGARDGGARRVWPPPGPKAHSGRREADTWLGQEPSGCPVRAQRAWMTAEKRLRHGAPVQEGFSSCRVTTLRRAAKSVRGRIDGHDAKRSSRLPKRVAPMLLLLDGVRAALRWQTGAGENWRKAERPDILPRANPVGSVGDSGFGVLCCGRPRDDDPSIIDASGEWRMANGDGGKRPTAGVMSRIDSEPGQTNGTATIALATRPRRKLAHAARGEESEVSTWAWDFGKGRRG</sequence>
<accession>A0A176VB43</accession>
<protein>
    <submittedName>
        <fullName evidence="2">Uncharacterized protein</fullName>
    </submittedName>
</protein>
<feature type="compositionally biased region" description="Polar residues" evidence="1">
    <location>
        <begin position="39"/>
        <end position="63"/>
    </location>
</feature>
<reference evidence="2" key="1">
    <citation type="submission" date="2016-03" db="EMBL/GenBank/DDBJ databases">
        <title>Mechanisms controlling the formation of the plant cell surface in tip-growing cells are functionally conserved among land plants.</title>
        <authorList>
            <person name="Honkanen S."/>
            <person name="Jones V.A."/>
            <person name="Morieri G."/>
            <person name="Champion C."/>
            <person name="Hetherington A.J."/>
            <person name="Kelly S."/>
            <person name="Saint-Marcoux D."/>
            <person name="Proust H."/>
            <person name="Prescott H."/>
            <person name="Dolan L."/>
        </authorList>
    </citation>
    <scope>NUCLEOTIDE SEQUENCE [LARGE SCALE GENOMIC DNA]</scope>
    <source>
        <tissue evidence="2">Whole gametophyte</tissue>
    </source>
</reference>